<name>A0A0P6XU45_9CHLR</name>
<keyword evidence="1" id="KW-0812">Transmembrane</keyword>
<feature type="transmembrane region" description="Helical" evidence="1">
    <location>
        <begin position="6"/>
        <end position="27"/>
    </location>
</feature>
<evidence type="ECO:0000256" key="1">
    <source>
        <dbReference type="SAM" id="Phobius"/>
    </source>
</evidence>
<comment type="caution">
    <text evidence="2">The sequence shown here is derived from an EMBL/GenBank/DDBJ whole genome shotgun (WGS) entry which is preliminary data.</text>
</comment>
<reference evidence="2 3" key="1">
    <citation type="submission" date="2015-07" db="EMBL/GenBank/DDBJ databases">
        <title>Genome sequence of Ornatilinea apprima DSM 23815.</title>
        <authorList>
            <person name="Hemp J."/>
            <person name="Ward L.M."/>
            <person name="Pace L.A."/>
            <person name="Fischer W.W."/>
        </authorList>
    </citation>
    <scope>NUCLEOTIDE SEQUENCE [LARGE SCALE GENOMIC DNA]</scope>
    <source>
        <strain evidence="2 3">P3M-1</strain>
    </source>
</reference>
<evidence type="ECO:0000313" key="2">
    <source>
        <dbReference type="EMBL" id="KPL76875.1"/>
    </source>
</evidence>
<dbReference type="EMBL" id="LGCL01000024">
    <property type="protein sequence ID" value="KPL76875.1"/>
    <property type="molecule type" value="Genomic_DNA"/>
</dbReference>
<keyword evidence="3" id="KW-1185">Reference proteome</keyword>
<dbReference type="STRING" id="1134406.ADN00_09745"/>
<protein>
    <submittedName>
        <fullName evidence="2">Uncharacterized protein</fullName>
    </submittedName>
</protein>
<accession>A0A0P6XU45</accession>
<sequence>MEQPIPLSDIISIIALLVSFFALFISWRQFLRDQSHLILRIEIQDNIHTGPMFIVYAVNKGRRPITIVRADARVSSGKEYPVFDTCTTLNETETLEFNVPISGFFKSISSGYYITAFELVDSTGKRHITKTRRLRRQVASVLDRKVE</sequence>
<dbReference type="RefSeq" id="WP_075062810.1">
    <property type="nucleotide sequence ID" value="NZ_LGCL01000024.1"/>
</dbReference>
<keyword evidence="1" id="KW-1133">Transmembrane helix</keyword>
<gene>
    <name evidence="2" type="ORF">ADN00_09745</name>
</gene>
<dbReference type="Proteomes" id="UP000050417">
    <property type="component" value="Unassembled WGS sequence"/>
</dbReference>
<evidence type="ECO:0000313" key="3">
    <source>
        <dbReference type="Proteomes" id="UP000050417"/>
    </source>
</evidence>
<proteinExistence type="predicted"/>
<keyword evidence="1" id="KW-0472">Membrane</keyword>
<organism evidence="2 3">
    <name type="scientific">Ornatilinea apprima</name>
    <dbReference type="NCBI Taxonomy" id="1134406"/>
    <lineage>
        <taxon>Bacteria</taxon>
        <taxon>Bacillati</taxon>
        <taxon>Chloroflexota</taxon>
        <taxon>Anaerolineae</taxon>
        <taxon>Anaerolineales</taxon>
        <taxon>Anaerolineaceae</taxon>
        <taxon>Ornatilinea</taxon>
    </lineage>
</organism>
<dbReference type="AlphaFoldDB" id="A0A0P6XU45"/>